<dbReference type="RefSeq" id="WP_184221347.1">
    <property type="nucleotide sequence ID" value="NZ_JACHIP010000006.1"/>
</dbReference>
<dbReference type="SMART" id="SM00944">
    <property type="entry name" value="Pro-kuma_activ"/>
    <property type="match status" value="1"/>
</dbReference>
<dbReference type="SUPFAM" id="SSF52743">
    <property type="entry name" value="Subtilisin-like"/>
    <property type="match status" value="1"/>
</dbReference>
<evidence type="ECO:0000256" key="5">
    <source>
        <dbReference type="ARBA" id="ARBA00022825"/>
    </source>
</evidence>
<dbReference type="InterPro" id="IPR050819">
    <property type="entry name" value="Tripeptidyl-peptidase_I"/>
</dbReference>
<accession>A0A7W7ZH61</accession>
<organism evidence="10 11">
    <name type="scientific">Granulicella aggregans</name>
    <dbReference type="NCBI Taxonomy" id="474949"/>
    <lineage>
        <taxon>Bacteria</taxon>
        <taxon>Pseudomonadati</taxon>
        <taxon>Acidobacteriota</taxon>
        <taxon>Terriglobia</taxon>
        <taxon>Terriglobales</taxon>
        <taxon>Acidobacteriaceae</taxon>
        <taxon>Granulicella</taxon>
    </lineage>
</organism>
<comment type="caution">
    <text evidence="10">The sequence shown here is derived from an EMBL/GenBank/DDBJ whole genome shotgun (WGS) entry which is preliminary data.</text>
</comment>
<evidence type="ECO:0000256" key="4">
    <source>
        <dbReference type="ARBA" id="ARBA00022801"/>
    </source>
</evidence>
<feature type="domain" description="Peptidase S53" evidence="9">
    <location>
        <begin position="260"/>
        <end position="723"/>
    </location>
</feature>
<dbReference type="Proteomes" id="UP000540989">
    <property type="component" value="Unassembled WGS sequence"/>
</dbReference>
<dbReference type="GO" id="GO:0006508">
    <property type="term" value="P:proteolysis"/>
    <property type="evidence" value="ECO:0007669"/>
    <property type="project" value="UniProtKB-KW"/>
</dbReference>
<keyword evidence="7" id="KW-0865">Zymogen</keyword>
<evidence type="ECO:0000256" key="7">
    <source>
        <dbReference type="ARBA" id="ARBA00023145"/>
    </source>
</evidence>
<name>A0A7W7ZH61_9BACT</name>
<evidence type="ECO:0000256" key="2">
    <source>
        <dbReference type="ARBA" id="ARBA00022670"/>
    </source>
</evidence>
<dbReference type="InterPro" id="IPR030400">
    <property type="entry name" value="Sedolisin_dom"/>
</dbReference>
<comment type="cofactor">
    <cofactor evidence="1">
        <name>Ca(2+)</name>
        <dbReference type="ChEBI" id="CHEBI:29108"/>
    </cofactor>
</comment>
<dbReference type="PROSITE" id="PS51695">
    <property type="entry name" value="SEDOLISIN"/>
    <property type="match status" value="1"/>
</dbReference>
<dbReference type="PROSITE" id="PS00138">
    <property type="entry name" value="SUBTILASE_SER"/>
    <property type="match status" value="1"/>
</dbReference>
<dbReference type="GO" id="GO:0046872">
    <property type="term" value="F:metal ion binding"/>
    <property type="evidence" value="ECO:0007669"/>
    <property type="project" value="UniProtKB-KW"/>
</dbReference>
<dbReference type="Gene3D" id="3.40.50.200">
    <property type="entry name" value="Peptidase S8/S53 domain"/>
    <property type="match status" value="1"/>
</dbReference>
<dbReference type="EMBL" id="JACHIP010000006">
    <property type="protein sequence ID" value="MBB5059653.1"/>
    <property type="molecule type" value="Genomic_DNA"/>
</dbReference>
<protein>
    <submittedName>
        <fullName evidence="10">Subtilase family serine protease</fullName>
    </submittedName>
</protein>
<keyword evidence="5" id="KW-0720">Serine protease</keyword>
<evidence type="ECO:0000256" key="6">
    <source>
        <dbReference type="ARBA" id="ARBA00022837"/>
    </source>
</evidence>
<dbReference type="InterPro" id="IPR032109">
    <property type="entry name" value="Big_3_5"/>
</dbReference>
<sequence>MMNKTLRGMFRFAVALTGLSAMGAIAQSNTTIAPQITQAIDPAVRHTLTHSVPARVRAAADQGRASASLPMKDILLRLKPSGAQTKALTQFMADVQNPQSASYHKWVTPAEFGAKFGVSDADVKTVSNWLTTNDFTISEVAHSKGWIRFSGSSAQVERAFGTEIHSYTLAGAKQYSNATELSIPSALAPAVEGLVSLNSFTKAPQHTKLTQLNRDANGKMLRTDAKVTAAQIAAGASAGTNGKLLVHPNFTSQGLPEETFLAPGDFAKIYNTTPLIAAGTDGTGVAIAIVGRSDISLSDVEAFRTVFNLPYNDPTFIHANDDPGVVVGDDEEAVLDVEWSGAVAPKAKINYVIGGSTYSTDGVDISASYIVDNVVAPIMSVSFGECEQAIPQPELDFYRDLWQQASAEGISVLISSGDAGSSTCDVPNEYLATPYGLGVNGLASTPYDTAVGGTEFADADPNAYWNQTINADQSSVKGYVPEAVWNEACNPNIPVTSSNCFYSTINEGTYATGGGASNCSVHPADDTTRNLLTGLFDCESGYLKPSWQTGPGVPQDGARDVPDVALAAAAAHDGYMFCYDGSCQWTANSDGSISLQSASIIGGTSAASPSMAGVMALVEQKNGTFQGLANYQLYKLAAQQTTGSCDSSTQTDPTQSNSCVFHDVTAGSNALSCGLGNTDCTVAIDGNSDFGYLTGYSAGAGYDPASGLGSVNAANLVAAWGSTATLPTGTTLTVSKTTFAHGTPIDVTSVVSPPTGTGVPSGDIVLKATGTNVTTAPIVAGTLSAGQYAASLTSLPGGTYNLTSTYGGDGTYGSSTSAPVALTVTPEDSVLTPGTFVKSRFFILGRQPIVSGATTALGNNFFVQVAVAGNSQGGIPTGTVALSTGATAFGTYKLDQTGSIYIPCGPGTDCDLGLGDYMFTATYSGDSSFNKSTVTFPFSVTKGKIKYAIGLSSSTPPAGSTVIATVYFDYDPAAIPTGTVTITRDDTGAALATGTIGGDGTASIPFIASAGDYNVIPTWAGDSNYSPGILESYQELITTGNGLISTTTTMVTSSTASVGTRTQFNVTVTPSKTTSTAQIASGTVTLHTSDGGQTAPVTLVAGHGVAYIPWNGAGVEKIYATYDGDANFNGSNSALATITISQATPTLQLSTTSAYVAAGGQISVTAAVVSAFSASQALTPTGTVQFYDSVGGAAAVAIGAAQPLNTGNGGSTIAVLAPVLTAGMHSITAKYSGDANWTVATSGAVAIDATTPDFNVTATPNSLILSAGQTTSVSITSQSILGYDASITVSCGTLPVGVSCNSAQIASGATGSITLSSTAPGTTTATAALDSPKAFTTYASISVAGLLLLMLPKRRRPIQLLSTFLIAGIVGSLMGCGGSSAPTSTNLSLTSSATKVASGSSVTLQATASSEKKLTGSVTFYADGSALGESALINGVATLSSTSMAVGTHAITAKYSGDDSNSPSTSADTIEQTITGAFTLTLNATSGSLNHSTSVPATLQ</sequence>
<evidence type="ECO:0000256" key="1">
    <source>
        <dbReference type="ARBA" id="ARBA00001913"/>
    </source>
</evidence>
<keyword evidence="3" id="KW-0479">Metal-binding</keyword>
<reference evidence="10 11" key="1">
    <citation type="submission" date="2020-08" db="EMBL/GenBank/DDBJ databases">
        <title>Genomic Encyclopedia of Type Strains, Phase IV (KMG-V): Genome sequencing to study the core and pangenomes of soil and plant-associated prokaryotes.</title>
        <authorList>
            <person name="Whitman W."/>
        </authorList>
    </citation>
    <scope>NUCLEOTIDE SEQUENCE [LARGE SCALE GENOMIC DNA]</scope>
    <source>
        <strain evidence="10 11">M8UP14</strain>
    </source>
</reference>
<keyword evidence="6" id="KW-0106">Calcium</keyword>
<feature type="chain" id="PRO_5030574167" evidence="8">
    <location>
        <begin position="27"/>
        <end position="1500"/>
    </location>
</feature>
<evidence type="ECO:0000256" key="8">
    <source>
        <dbReference type="SAM" id="SignalP"/>
    </source>
</evidence>
<dbReference type="Pfam" id="PF09286">
    <property type="entry name" value="Pro-kuma_activ"/>
    <property type="match status" value="1"/>
</dbReference>
<dbReference type="GO" id="GO:0004252">
    <property type="term" value="F:serine-type endopeptidase activity"/>
    <property type="evidence" value="ECO:0007669"/>
    <property type="project" value="InterPro"/>
</dbReference>
<gene>
    <name evidence="10" type="ORF">HDF16_004379</name>
</gene>
<dbReference type="InterPro" id="IPR013783">
    <property type="entry name" value="Ig-like_fold"/>
</dbReference>
<keyword evidence="8" id="KW-0732">Signal</keyword>
<dbReference type="InterPro" id="IPR015366">
    <property type="entry name" value="S53_propep"/>
</dbReference>
<evidence type="ECO:0000313" key="10">
    <source>
        <dbReference type="EMBL" id="MBB5059653.1"/>
    </source>
</evidence>
<evidence type="ECO:0000259" key="9">
    <source>
        <dbReference type="PROSITE" id="PS51695"/>
    </source>
</evidence>
<dbReference type="GO" id="GO:0008240">
    <property type="term" value="F:tripeptidyl-peptidase activity"/>
    <property type="evidence" value="ECO:0007669"/>
    <property type="project" value="TreeGrafter"/>
</dbReference>
<evidence type="ECO:0000313" key="11">
    <source>
        <dbReference type="Proteomes" id="UP000540989"/>
    </source>
</evidence>
<dbReference type="InterPro" id="IPR023828">
    <property type="entry name" value="Peptidase_S8_Ser-AS"/>
</dbReference>
<keyword evidence="2 10" id="KW-0645">Protease</keyword>
<evidence type="ECO:0000256" key="3">
    <source>
        <dbReference type="ARBA" id="ARBA00022723"/>
    </source>
</evidence>
<proteinExistence type="predicted"/>
<dbReference type="CDD" id="cd11377">
    <property type="entry name" value="Pro-peptidase_S53"/>
    <property type="match status" value="1"/>
</dbReference>
<keyword evidence="4" id="KW-0378">Hydrolase</keyword>
<dbReference type="InterPro" id="IPR036852">
    <property type="entry name" value="Peptidase_S8/S53_dom_sf"/>
</dbReference>
<feature type="signal peptide" evidence="8">
    <location>
        <begin position="1"/>
        <end position="26"/>
    </location>
</feature>
<dbReference type="Gene3D" id="2.60.40.10">
    <property type="entry name" value="Immunoglobulins"/>
    <property type="match status" value="5"/>
</dbReference>
<dbReference type="CDD" id="cd04056">
    <property type="entry name" value="Peptidases_S53"/>
    <property type="match status" value="1"/>
</dbReference>
<dbReference type="SUPFAM" id="SSF54897">
    <property type="entry name" value="Protease propeptides/inhibitors"/>
    <property type="match status" value="1"/>
</dbReference>
<dbReference type="Pfam" id="PF16640">
    <property type="entry name" value="Big_3_5"/>
    <property type="match status" value="5"/>
</dbReference>
<keyword evidence="11" id="KW-1185">Reference proteome</keyword>
<dbReference type="PANTHER" id="PTHR14218">
    <property type="entry name" value="PROTEASE S8 TRIPEPTIDYL PEPTIDASE I CLN2"/>
    <property type="match status" value="1"/>
</dbReference>
<dbReference type="PANTHER" id="PTHR14218:SF15">
    <property type="entry name" value="TRIPEPTIDYL-PEPTIDASE 1"/>
    <property type="match status" value="1"/>
</dbReference>